<dbReference type="AlphaFoldDB" id="A0A1Y0EME3"/>
<dbReference type="RefSeq" id="WP_087280155.1">
    <property type="nucleotide sequence ID" value="NZ_CP021455.1"/>
</dbReference>
<dbReference type="PANTHER" id="PTHR43689:SF8">
    <property type="entry name" value="ALPHA_BETA-HYDROLASES SUPERFAMILY PROTEIN"/>
    <property type="match status" value="1"/>
</dbReference>
<feature type="domain" description="AB hydrolase-1" evidence="1">
    <location>
        <begin position="6"/>
        <end position="197"/>
    </location>
</feature>
<keyword evidence="2" id="KW-0378">Hydrolase</keyword>
<dbReference type="KEGG" id="cser:CCO03_09155"/>
<gene>
    <name evidence="2" type="ORF">CCO03_09155</name>
</gene>
<dbReference type="PANTHER" id="PTHR43689">
    <property type="entry name" value="HYDROLASE"/>
    <property type="match status" value="1"/>
</dbReference>
<dbReference type="OrthoDB" id="5521505at2"/>
<dbReference type="SUPFAM" id="SSF53474">
    <property type="entry name" value="alpha/beta-Hydrolases"/>
    <property type="match status" value="1"/>
</dbReference>
<dbReference type="EMBL" id="CP021455">
    <property type="protein sequence ID" value="ARU04824.1"/>
    <property type="molecule type" value="Genomic_DNA"/>
</dbReference>
<accession>A0A1Y0EME3</accession>
<protein>
    <submittedName>
        <fullName evidence="2">Alpha/beta hydrolase</fullName>
    </submittedName>
</protein>
<keyword evidence="3" id="KW-1185">Reference proteome</keyword>
<reference evidence="2 3" key="1">
    <citation type="submission" date="2017-05" db="EMBL/GenBank/DDBJ databases">
        <authorList>
            <person name="Song R."/>
            <person name="Chenine A.L."/>
            <person name="Ruprecht R.M."/>
        </authorList>
    </citation>
    <scope>NUCLEOTIDE SEQUENCE [LARGE SCALE GENOMIC DNA]</scope>
    <source>
        <strain evidence="2 3">DSM 26136</strain>
    </source>
</reference>
<evidence type="ECO:0000313" key="2">
    <source>
        <dbReference type="EMBL" id="ARU04824.1"/>
    </source>
</evidence>
<dbReference type="GO" id="GO:0016787">
    <property type="term" value="F:hydrolase activity"/>
    <property type="evidence" value="ECO:0007669"/>
    <property type="project" value="UniProtKB-KW"/>
</dbReference>
<evidence type="ECO:0000259" key="1">
    <source>
        <dbReference type="Pfam" id="PF12697"/>
    </source>
</evidence>
<dbReference type="Gene3D" id="3.40.50.1820">
    <property type="entry name" value="alpha/beta hydrolase"/>
    <property type="match status" value="2"/>
</dbReference>
<organism evidence="2 3">
    <name type="scientific">Comamonas serinivorans</name>
    <dbReference type="NCBI Taxonomy" id="1082851"/>
    <lineage>
        <taxon>Bacteria</taxon>
        <taxon>Pseudomonadati</taxon>
        <taxon>Pseudomonadota</taxon>
        <taxon>Betaproteobacteria</taxon>
        <taxon>Burkholderiales</taxon>
        <taxon>Comamonadaceae</taxon>
        <taxon>Comamonas</taxon>
    </lineage>
</organism>
<dbReference type="Proteomes" id="UP000196138">
    <property type="component" value="Chromosome"/>
</dbReference>
<evidence type="ECO:0000313" key="3">
    <source>
        <dbReference type="Proteomes" id="UP000196138"/>
    </source>
</evidence>
<sequence length="211" mass="22568">MRPSKLIFLPGAAGRSDYWDTVAAALQHPARRCSLGWPGFADVPARDDVQGFDDLVRLVQAEIDQPCALIAQSMGGAVALSAVLQRAPAARAQVTHLVLAVTSGGVDLSGVGAQDWRAAFLAERPRVPRWFTDLRLDVSAQLPELRQACLLIWGDSDPISPVAVGERLQAGLAQARLVVLPGAGHDLVLTHATDVARLIDEHLSFSPHELP</sequence>
<proteinExistence type="predicted"/>
<dbReference type="Pfam" id="PF12697">
    <property type="entry name" value="Abhydrolase_6"/>
    <property type="match status" value="1"/>
</dbReference>
<name>A0A1Y0EME3_9BURK</name>
<dbReference type="InterPro" id="IPR000073">
    <property type="entry name" value="AB_hydrolase_1"/>
</dbReference>
<dbReference type="InterPro" id="IPR029058">
    <property type="entry name" value="AB_hydrolase_fold"/>
</dbReference>